<accession>A0A133MUW8</accession>
<dbReference type="Pfam" id="PF00156">
    <property type="entry name" value="Pribosyltran"/>
    <property type="match status" value="1"/>
</dbReference>
<feature type="binding site" evidence="5">
    <location>
        <position position="27"/>
    </location>
    <ligand>
        <name>xanthine</name>
        <dbReference type="ChEBI" id="CHEBI:17712"/>
    </ligand>
</feature>
<dbReference type="SMR" id="A0A133MUW8"/>
<feature type="binding site" evidence="5">
    <location>
        <position position="156"/>
    </location>
    <ligand>
        <name>xanthine</name>
        <dbReference type="ChEBI" id="CHEBI:17712"/>
    </ligand>
</feature>
<evidence type="ECO:0000256" key="6">
    <source>
        <dbReference type="NCBIfam" id="TIGR01744"/>
    </source>
</evidence>
<dbReference type="GO" id="GO:0046110">
    <property type="term" value="P:xanthine metabolic process"/>
    <property type="evidence" value="ECO:0007669"/>
    <property type="project" value="UniProtKB-UniRule"/>
</dbReference>
<dbReference type="Gene3D" id="3.40.50.2020">
    <property type="match status" value="1"/>
</dbReference>
<dbReference type="PANTHER" id="PTHR43864">
    <property type="entry name" value="HYPOXANTHINE/GUANINE PHOSPHORIBOSYLTRANSFERASE"/>
    <property type="match status" value="1"/>
</dbReference>
<dbReference type="RefSeq" id="WP_002842196.1">
    <property type="nucleotide sequence ID" value="NZ_CABKMR010000001.1"/>
</dbReference>
<dbReference type="NCBIfam" id="NF006671">
    <property type="entry name" value="PRK09219.1"/>
    <property type="match status" value="1"/>
</dbReference>
<keyword evidence="4 5" id="KW-0660">Purine salvage</keyword>
<dbReference type="GO" id="GO:0000310">
    <property type="term" value="F:xanthine phosphoribosyltransferase activity"/>
    <property type="evidence" value="ECO:0007669"/>
    <property type="project" value="UniProtKB-UniRule"/>
</dbReference>
<dbReference type="EMBL" id="CP054000">
    <property type="protein sequence ID" value="QKH80257.1"/>
    <property type="molecule type" value="Genomic_DNA"/>
</dbReference>
<dbReference type="UniPathway" id="UPA00602">
    <property type="reaction ID" value="UER00658"/>
</dbReference>
<dbReference type="GO" id="GO:0032265">
    <property type="term" value="P:XMP salvage"/>
    <property type="evidence" value="ECO:0007669"/>
    <property type="project" value="UniProtKB-UniRule"/>
</dbReference>
<dbReference type="InterPro" id="IPR029057">
    <property type="entry name" value="PRTase-like"/>
</dbReference>
<reference evidence="7 8" key="1">
    <citation type="submission" date="2020-05" db="EMBL/GenBank/DDBJ databases">
        <title>FDA dAtabase for Regulatory Grade micrObial Sequences (FDA-ARGOS): Supporting development and validation of Infectious Disease Dx tests.</title>
        <authorList>
            <person name="Pederson C."/>
            <person name="Tallon L."/>
            <person name="Sadzewicz L."/>
            <person name="Zhao X."/>
            <person name="Vavikolanu K."/>
            <person name="Mehta A."/>
            <person name="Aluvathingal J."/>
            <person name="Nadendla S."/>
            <person name="Myers T."/>
            <person name="Yan Y."/>
            <person name="Sichtig H."/>
        </authorList>
    </citation>
    <scope>NUCLEOTIDE SEQUENCE [LARGE SCALE GENOMIC DNA]</scope>
    <source>
        <strain evidence="7 8">FDAARGOS_764</strain>
    </source>
</reference>
<protein>
    <recommendedName>
        <fullName evidence="5 6">Xanthine phosphoribosyltransferase</fullName>
        <shortName evidence="5">XPRTase</shortName>
        <ecNumber evidence="5 6">2.4.2.22</ecNumber>
    </recommendedName>
</protein>
<comment type="subcellular location">
    <subcellularLocation>
        <location evidence="5">Cytoplasm</location>
    </subcellularLocation>
</comment>
<evidence type="ECO:0000256" key="2">
    <source>
        <dbReference type="ARBA" id="ARBA00022676"/>
    </source>
</evidence>
<keyword evidence="3 5" id="KW-0808">Transferase</keyword>
<dbReference type="AlphaFoldDB" id="A0A133MUW8"/>
<dbReference type="SUPFAM" id="SSF53271">
    <property type="entry name" value="PRTase-like"/>
    <property type="match status" value="1"/>
</dbReference>
<dbReference type="GO" id="GO:0006166">
    <property type="term" value="P:purine ribonucleoside salvage"/>
    <property type="evidence" value="ECO:0007669"/>
    <property type="project" value="UniProtKB-KW"/>
</dbReference>
<evidence type="ECO:0000313" key="7">
    <source>
        <dbReference type="EMBL" id="QKH80257.1"/>
    </source>
</evidence>
<dbReference type="CDD" id="cd06223">
    <property type="entry name" value="PRTases_typeI"/>
    <property type="match status" value="1"/>
</dbReference>
<gene>
    <name evidence="5" type="primary">xpt</name>
    <name evidence="7" type="ORF">FOC70_07810</name>
</gene>
<comment type="pathway">
    <text evidence="5">Purine metabolism; XMP biosynthesis via salvage pathway; XMP from xanthine: step 1/1.</text>
</comment>
<sequence length="190" mass="21589">MRKLEERIMKDGLVLPGNILKVDRFINHMIDPVLFEDLANEFYEKFKDKKINKILTIEVSGIAIAYACGIRFNCPVVFAKKTSSKTLGDNCYRTEVFSFTKNRSYEVMVSKEYLDEKDHVLLIDDFLANGKALEGLIDICSQANATVEGIGILIEKVFQKGGENLRRQGYTIESLARIKGFTDDSVIFED</sequence>
<comment type="catalytic activity">
    <reaction evidence="5">
        <text>XMP + diphosphate = xanthine + 5-phospho-alpha-D-ribose 1-diphosphate</text>
        <dbReference type="Rhea" id="RHEA:10800"/>
        <dbReference type="ChEBI" id="CHEBI:17712"/>
        <dbReference type="ChEBI" id="CHEBI:33019"/>
        <dbReference type="ChEBI" id="CHEBI:57464"/>
        <dbReference type="ChEBI" id="CHEBI:58017"/>
        <dbReference type="EC" id="2.4.2.22"/>
    </reaction>
</comment>
<dbReference type="EC" id="2.4.2.22" evidence="5 6"/>
<evidence type="ECO:0000256" key="1">
    <source>
        <dbReference type="ARBA" id="ARBA00022490"/>
    </source>
</evidence>
<comment type="function">
    <text evidence="5">Converts the preformed base xanthine, a product of nucleic acid breakdown, to xanthosine 5'-monophosphate (XMP), so it can be reused for RNA or DNA synthesis.</text>
</comment>
<keyword evidence="2 5" id="KW-0328">Glycosyltransferase</keyword>
<evidence type="ECO:0000256" key="4">
    <source>
        <dbReference type="ARBA" id="ARBA00022726"/>
    </source>
</evidence>
<name>A0A133MUW8_FINMA</name>
<dbReference type="HAMAP" id="MF_01184">
    <property type="entry name" value="XPRTase"/>
    <property type="match status" value="1"/>
</dbReference>
<feature type="binding site" evidence="5">
    <location>
        <position position="20"/>
    </location>
    <ligand>
        <name>xanthine</name>
        <dbReference type="ChEBI" id="CHEBI:17712"/>
    </ligand>
</feature>
<comment type="subunit">
    <text evidence="5">Homodimer.</text>
</comment>
<proteinExistence type="inferred from homology"/>
<dbReference type="InterPro" id="IPR010079">
    <property type="entry name" value="Xanthine_PRibTrfase"/>
</dbReference>
<dbReference type="GO" id="GO:0005737">
    <property type="term" value="C:cytoplasm"/>
    <property type="evidence" value="ECO:0007669"/>
    <property type="project" value="UniProtKB-SubCell"/>
</dbReference>
<evidence type="ECO:0000256" key="5">
    <source>
        <dbReference type="HAMAP-Rule" id="MF_01184"/>
    </source>
</evidence>
<dbReference type="PANTHER" id="PTHR43864:SF1">
    <property type="entry name" value="XANTHINE PHOSPHORIBOSYLTRANSFERASE"/>
    <property type="match status" value="1"/>
</dbReference>
<dbReference type="InterPro" id="IPR050118">
    <property type="entry name" value="Pur/Pyrimidine_PRTase"/>
</dbReference>
<evidence type="ECO:0000256" key="3">
    <source>
        <dbReference type="ARBA" id="ARBA00022679"/>
    </source>
</evidence>
<comment type="similarity">
    <text evidence="5">Belongs to the purine/pyrimidine phosphoribosyltransferase family. Xpt subfamily.</text>
</comment>
<dbReference type="InterPro" id="IPR000836">
    <property type="entry name" value="PRTase_dom"/>
</dbReference>
<dbReference type="OMA" id="DNFLNHQ"/>
<organism evidence="7 8">
    <name type="scientific">Finegoldia magna</name>
    <name type="common">Peptostreptococcus magnus</name>
    <dbReference type="NCBI Taxonomy" id="1260"/>
    <lineage>
        <taxon>Bacteria</taxon>
        <taxon>Bacillati</taxon>
        <taxon>Bacillota</taxon>
        <taxon>Tissierellia</taxon>
        <taxon>Tissierellales</taxon>
        <taxon>Peptoniphilaceae</taxon>
        <taxon>Finegoldia</taxon>
    </lineage>
</organism>
<feature type="binding site" evidence="5">
    <location>
        <begin position="128"/>
        <end position="132"/>
    </location>
    <ligand>
        <name>5-phospho-alpha-D-ribose 1-diphosphate</name>
        <dbReference type="ChEBI" id="CHEBI:58017"/>
    </ligand>
</feature>
<dbReference type="NCBIfam" id="TIGR01744">
    <property type="entry name" value="XPRTase"/>
    <property type="match status" value="1"/>
</dbReference>
<keyword evidence="1 5" id="KW-0963">Cytoplasm</keyword>
<dbReference type="Proteomes" id="UP000502899">
    <property type="component" value="Chromosome"/>
</dbReference>
<evidence type="ECO:0000313" key="8">
    <source>
        <dbReference type="Proteomes" id="UP000502899"/>
    </source>
</evidence>